<dbReference type="GO" id="GO:0043190">
    <property type="term" value="C:ATP-binding cassette (ABC) transporter complex"/>
    <property type="evidence" value="ECO:0007669"/>
    <property type="project" value="InterPro"/>
</dbReference>
<dbReference type="GO" id="GO:1904680">
    <property type="term" value="F:peptide transmembrane transporter activity"/>
    <property type="evidence" value="ECO:0007669"/>
    <property type="project" value="TreeGrafter"/>
</dbReference>
<accession>A0A0F0L9U5</accession>
<dbReference type="RefSeq" id="WP_045280606.1">
    <property type="nucleotide sequence ID" value="NZ_JYIW01000026.1"/>
</dbReference>
<proteinExistence type="predicted"/>
<dbReference type="OrthoDB" id="9796817at2"/>
<dbReference type="InterPro" id="IPR030678">
    <property type="entry name" value="Peptide/Ni-bd"/>
</dbReference>
<dbReference type="SUPFAM" id="SSF53850">
    <property type="entry name" value="Periplasmic binding protein-like II"/>
    <property type="match status" value="1"/>
</dbReference>
<reference evidence="4 5" key="1">
    <citation type="submission" date="2015-02" db="EMBL/GenBank/DDBJ databases">
        <title>Draft genome sequences of ten Microbacterium spp. with emphasis on heavy metal contaminated environments.</title>
        <authorList>
            <person name="Corretto E."/>
        </authorList>
    </citation>
    <scope>NUCLEOTIDE SEQUENCE [LARGE SCALE GENOMIC DNA]</scope>
    <source>
        <strain evidence="4 5">BEL4b</strain>
    </source>
</reference>
<dbReference type="CDD" id="cd08494">
    <property type="entry name" value="PBP2_NikA_DppA_OppA_like_6"/>
    <property type="match status" value="1"/>
</dbReference>
<dbReference type="PANTHER" id="PTHR30290">
    <property type="entry name" value="PERIPLASMIC BINDING COMPONENT OF ABC TRANSPORTER"/>
    <property type="match status" value="1"/>
</dbReference>
<organism evidence="4 5">
    <name type="scientific">Microbacterium oxydans</name>
    <dbReference type="NCBI Taxonomy" id="82380"/>
    <lineage>
        <taxon>Bacteria</taxon>
        <taxon>Bacillati</taxon>
        <taxon>Actinomycetota</taxon>
        <taxon>Actinomycetes</taxon>
        <taxon>Micrococcales</taxon>
        <taxon>Microbacteriaceae</taxon>
        <taxon>Microbacterium</taxon>
    </lineage>
</organism>
<protein>
    <submittedName>
        <fullName evidence="4">Periplasmic dipeptide transport protein</fullName>
    </submittedName>
</protein>
<evidence type="ECO:0000259" key="3">
    <source>
        <dbReference type="Pfam" id="PF00496"/>
    </source>
</evidence>
<dbReference type="PATRIC" id="fig|82380.11.peg.3438"/>
<evidence type="ECO:0000313" key="5">
    <source>
        <dbReference type="Proteomes" id="UP000033640"/>
    </source>
</evidence>
<dbReference type="Gene3D" id="3.90.76.10">
    <property type="entry name" value="Dipeptide-binding Protein, Domain 1"/>
    <property type="match status" value="1"/>
</dbReference>
<dbReference type="Proteomes" id="UP000033640">
    <property type="component" value="Unassembled WGS sequence"/>
</dbReference>
<dbReference type="Gene3D" id="3.40.190.10">
    <property type="entry name" value="Periplasmic binding protein-like II"/>
    <property type="match status" value="1"/>
</dbReference>
<comment type="caution">
    <text evidence="4">The sequence shown here is derived from an EMBL/GenBank/DDBJ whole genome shotgun (WGS) entry which is preliminary data.</text>
</comment>
<evidence type="ECO:0000256" key="2">
    <source>
        <dbReference type="SAM" id="SignalP"/>
    </source>
</evidence>
<dbReference type="PIRSF" id="PIRSF002741">
    <property type="entry name" value="MppA"/>
    <property type="match status" value="1"/>
</dbReference>
<dbReference type="PROSITE" id="PS51257">
    <property type="entry name" value="PROKAR_LIPOPROTEIN"/>
    <property type="match status" value="1"/>
</dbReference>
<evidence type="ECO:0000256" key="1">
    <source>
        <dbReference type="ARBA" id="ARBA00022729"/>
    </source>
</evidence>
<name>A0A0F0L9U5_9MICO</name>
<feature type="chain" id="PRO_5038491202" evidence="2">
    <location>
        <begin position="24"/>
        <end position="504"/>
    </location>
</feature>
<keyword evidence="1 2" id="KW-0732">Signal</keyword>
<dbReference type="GO" id="GO:0042597">
    <property type="term" value="C:periplasmic space"/>
    <property type="evidence" value="ECO:0007669"/>
    <property type="project" value="UniProtKB-ARBA"/>
</dbReference>
<gene>
    <name evidence="4" type="primary">dppA_4</name>
    <name evidence="4" type="ORF">RS83_03407</name>
</gene>
<dbReference type="Pfam" id="PF00496">
    <property type="entry name" value="SBP_bac_5"/>
    <property type="match status" value="1"/>
</dbReference>
<sequence>MFRRTRRLALISALAATAVMLSACSGTPEPAATSTGEPDADATLTVGLVLEPTNLDIRHTSGAAIEQILIDNIYEGLVTRTQENEIEGRLASDYTVSADGLTYTFTLNDGIAFHDGTALTSADVVSSYETVRTDATVQGNAEFASVASITAPDANTVEIVLSKPDQNFLFSLTGPAGLVFKTGDTTDLKTAENGTGPFTLTRWNKGSTITFARNDAYWGEPTGVAGVEFQYIPDFTAGVNAALAGDVQVLTAVDPNLAPQLEDSGDFTLTKGRTTDKATLAFNNKKAPLDDVRVREALRLAIDHDALVEAVGAGTPLYGPIPELDPGYEDLSDVVSYDPEKAKELLAEAGQKDLELSLTIPSFYGTTVPKLLISDFNKVGVTLDVDSVEFPTWLEDVYTNHDYDLSFVLHVEPRDFGNFANPDYYFGYDNAEVQDLYTQAQAEVDPDKSAELLAKAARIVSEDHAADWLYNGETITAVSPQVSGFPKDSINSRINLAGVTVAAE</sequence>
<dbReference type="EMBL" id="JYIW01000026">
    <property type="protein sequence ID" value="KJL28336.1"/>
    <property type="molecule type" value="Genomic_DNA"/>
</dbReference>
<dbReference type="InterPro" id="IPR039424">
    <property type="entry name" value="SBP_5"/>
</dbReference>
<dbReference type="GO" id="GO:0015833">
    <property type="term" value="P:peptide transport"/>
    <property type="evidence" value="ECO:0007669"/>
    <property type="project" value="TreeGrafter"/>
</dbReference>
<dbReference type="AlphaFoldDB" id="A0A0F0L9U5"/>
<dbReference type="PANTHER" id="PTHR30290:SF38">
    <property type="entry name" value="D,D-DIPEPTIDE-BINDING PERIPLASMIC PROTEIN DDPA-RELATED"/>
    <property type="match status" value="1"/>
</dbReference>
<evidence type="ECO:0000313" key="4">
    <source>
        <dbReference type="EMBL" id="KJL28336.1"/>
    </source>
</evidence>
<feature type="domain" description="Solute-binding protein family 5" evidence="3">
    <location>
        <begin position="85"/>
        <end position="408"/>
    </location>
</feature>
<dbReference type="Gene3D" id="3.10.105.10">
    <property type="entry name" value="Dipeptide-binding Protein, Domain 3"/>
    <property type="match status" value="1"/>
</dbReference>
<feature type="signal peptide" evidence="2">
    <location>
        <begin position="1"/>
        <end position="23"/>
    </location>
</feature>
<dbReference type="InterPro" id="IPR000914">
    <property type="entry name" value="SBP_5_dom"/>
</dbReference>